<evidence type="ECO:0000256" key="2">
    <source>
        <dbReference type="ARBA" id="ARBA00022737"/>
    </source>
</evidence>
<gene>
    <name evidence="5" type="ORF">FSB_LOCUS54202</name>
</gene>
<dbReference type="InterPro" id="IPR002902">
    <property type="entry name" value="GNK2"/>
</dbReference>
<dbReference type="PROSITE" id="PS51473">
    <property type="entry name" value="GNK2"/>
    <property type="match status" value="2"/>
</dbReference>
<keyword evidence="2" id="KW-0677">Repeat</keyword>
<keyword evidence="1" id="KW-0732">Signal</keyword>
<dbReference type="Gene3D" id="3.30.430.20">
    <property type="entry name" value="Gnk2 domain, C-X8-C-X2-C motif"/>
    <property type="match status" value="2"/>
</dbReference>
<feature type="region of interest" description="Disordered" evidence="3">
    <location>
        <begin position="41"/>
        <end position="69"/>
    </location>
</feature>
<dbReference type="CDD" id="cd23509">
    <property type="entry name" value="Gnk2-like"/>
    <property type="match status" value="2"/>
</dbReference>
<feature type="compositionally biased region" description="Pro residues" evidence="3">
    <location>
        <begin position="301"/>
        <end position="316"/>
    </location>
</feature>
<name>A0A2N9IQ90_FAGSY</name>
<feature type="region of interest" description="Disordered" evidence="3">
    <location>
        <begin position="300"/>
        <end position="327"/>
    </location>
</feature>
<evidence type="ECO:0000256" key="3">
    <source>
        <dbReference type="SAM" id="MobiDB-lite"/>
    </source>
</evidence>
<dbReference type="Pfam" id="PF01657">
    <property type="entry name" value="Stress-antifung"/>
    <property type="match status" value="2"/>
</dbReference>
<feature type="domain" description="Gnk2-homologous" evidence="4">
    <location>
        <begin position="75"/>
        <end position="178"/>
    </location>
</feature>
<dbReference type="PANTHER" id="PTHR32099:SF51">
    <property type="entry name" value="CYSTEINE-RICH RECEPTOR-LIKE PROTEIN KINASE 25 ISOFORM X1"/>
    <property type="match status" value="1"/>
</dbReference>
<dbReference type="FunFam" id="3.30.430.20:FF:000003">
    <property type="entry name" value="Cysteine-rich RLK (RECEPTOR-like protein kinase) 10"/>
    <property type="match status" value="1"/>
</dbReference>
<sequence length="327" mass="36586">MAGWSGIDVWCDATEAAEEKSRKVWLTHGFLQSKTLSLDFSKKQQKKKERKKKNSKPTGCCDATPRESREARSTGGAALVVLHWWVVTAPATDRANLNNLLSSLSSKTQMVNGFYNFSAGENSDKVNAIALCRADQPSTECGICVNISAHELLQLCPNQKEGIIWYANCTVRYSDRFIFGRNGISTYASSYQHYFYLRIGYCTTTPLRSFFNSLRKEASGLFGKFANATFKVQNSFNIQDLTVYALMQCTPDLAERDCDDCLLQAQDYITTCCNETVGARVLTPSCNLRYEKSRFFYGNDEPPPSLSPSPLPPPPSTKGTRFPTHIF</sequence>
<feature type="compositionally biased region" description="Basic residues" evidence="3">
    <location>
        <begin position="43"/>
        <end position="55"/>
    </location>
</feature>
<evidence type="ECO:0000313" key="5">
    <source>
        <dbReference type="EMBL" id="SPD26320.1"/>
    </source>
</evidence>
<dbReference type="InterPro" id="IPR038408">
    <property type="entry name" value="GNK2_sf"/>
</dbReference>
<protein>
    <recommendedName>
        <fullName evidence="4">Gnk2-homologous domain-containing protein</fullName>
    </recommendedName>
</protein>
<reference evidence="5" key="1">
    <citation type="submission" date="2018-02" db="EMBL/GenBank/DDBJ databases">
        <authorList>
            <person name="Cohen D.B."/>
            <person name="Kent A.D."/>
        </authorList>
    </citation>
    <scope>NUCLEOTIDE SEQUENCE</scope>
</reference>
<proteinExistence type="predicted"/>
<dbReference type="EMBL" id="OIVN01006152">
    <property type="protein sequence ID" value="SPD26320.1"/>
    <property type="molecule type" value="Genomic_DNA"/>
</dbReference>
<dbReference type="AlphaFoldDB" id="A0A2N9IQ90"/>
<organism evidence="5">
    <name type="scientific">Fagus sylvatica</name>
    <name type="common">Beechnut</name>
    <dbReference type="NCBI Taxonomy" id="28930"/>
    <lineage>
        <taxon>Eukaryota</taxon>
        <taxon>Viridiplantae</taxon>
        <taxon>Streptophyta</taxon>
        <taxon>Embryophyta</taxon>
        <taxon>Tracheophyta</taxon>
        <taxon>Spermatophyta</taxon>
        <taxon>Magnoliopsida</taxon>
        <taxon>eudicotyledons</taxon>
        <taxon>Gunneridae</taxon>
        <taxon>Pentapetalae</taxon>
        <taxon>rosids</taxon>
        <taxon>fabids</taxon>
        <taxon>Fagales</taxon>
        <taxon>Fagaceae</taxon>
        <taxon>Fagus</taxon>
    </lineage>
</organism>
<evidence type="ECO:0000259" key="4">
    <source>
        <dbReference type="PROSITE" id="PS51473"/>
    </source>
</evidence>
<accession>A0A2N9IQ90</accession>
<feature type="domain" description="Gnk2-homologous" evidence="4">
    <location>
        <begin position="184"/>
        <end position="295"/>
    </location>
</feature>
<dbReference type="PANTHER" id="PTHR32099">
    <property type="entry name" value="CYSTEINE-RICH REPEAT SECRETORY PROTEIN"/>
    <property type="match status" value="1"/>
</dbReference>
<evidence type="ECO:0000256" key="1">
    <source>
        <dbReference type="ARBA" id="ARBA00022729"/>
    </source>
</evidence>